<dbReference type="Gene3D" id="3.30.300.20">
    <property type="match status" value="1"/>
</dbReference>
<dbReference type="InterPro" id="IPR003718">
    <property type="entry name" value="OsmC/Ohr_fam"/>
</dbReference>
<dbReference type="Pfam" id="PF02566">
    <property type="entry name" value="OsmC"/>
    <property type="match status" value="1"/>
</dbReference>
<evidence type="ECO:0000256" key="1">
    <source>
        <dbReference type="ARBA" id="ARBA00007378"/>
    </source>
</evidence>
<dbReference type="Gene3D" id="2.20.25.10">
    <property type="match status" value="1"/>
</dbReference>
<dbReference type="InterPro" id="IPR019953">
    <property type="entry name" value="OHR"/>
</dbReference>
<dbReference type="Proteomes" id="UP000033651">
    <property type="component" value="Unassembled WGS sequence"/>
</dbReference>
<dbReference type="RefSeq" id="WP_045830946.1">
    <property type="nucleotide sequence ID" value="NZ_JZRB01000046.1"/>
</dbReference>
<dbReference type="InterPro" id="IPR015946">
    <property type="entry name" value="KH_dom-like_a/b"/>
</dbReference>
<gene>
    <name evidence="2" type="ORF">VI08_17660</name>
</gene>
<reference evidence="2 3" key="1">
    <citation type="submission" date="2015-03" db="EMBL/GenBank/DDBJ databases">
        <title>Draft genome sequence of Luteibacter yeojuensis strain SU11.</title>
        <authorList>
            <person name="Sulaiman J."/>
            <person name="Priya K."/>
            <person name="Chan K.-G."/>
        </authorList>
    </citation>
    <scope>NUCLEOTIDE SEQUENCE [LARGE SCALE GENOMIC DNA]</scope>
    <source>
        <strain evidence="2 3">SU11</strain>
    </source>
</reference>
<accession>A0A0F3K9Y2</accession>
<dbReference type="OrthoDB" id="9797508at2"/>
<comment type="caution">
    <text evidence="2">The sequence shown here is derived from an EMBL/GenBank/DDBJ whole genome shotgun (WGS) entry which is preliminary data.</text>
</comment>
<proteinExistence type="inferred from homology"/>
<sequence>MSNLSKVQKIVYTAKAEVAGGREGHVKSDDGLVDLQLRLPKEMGGNGGGSNPEQLFAAGYAACFEGAVRFVAGQKKVKVDGASVKSEVGIGPREGSGFAIQVKLAVTLPGVDDATAQEIVKTAHEDVCPYSHATRGNVDVDVSVNGKPLA</sequence>
<evidence type="ECO:0000313" key="3">
    <source>
        <dbReference type="Proteomes" id="UP000033651"/>
    </source>
</evidence>
<dbReference type="AlphaFoldDB" id="A0A0F3K9Y2"/>
<organism evidence="2 3">
    <name type="scientific">Luteibacter yeojuensis</name>
    <dbReference type="NCBI Taxonomy" id="345309"/>
    <lineage>
        <taxon>Bacteria</taxon>
        <taxon>Pseudomonadati</taxon>
        <taxon>Pseudomonadota</taxon>
        <taxon>Gammaproteobacteria</taxon>
        <taxon>Lysobacterales</taxon>
        <taxon>Rhodanobacteraceae</taxon>
        <taxon>Luteibacter</taxon>
    </lineage>
</organism>
<dbReference type="EMBL" id="JZRB01000046">
    <property type="protein sequence ID" value="KJV27792.1"/>
    <property type="molecule type" value="Genomic_DNA"/>
</dbReference>
<evidence type="ECO:0000313" key="2">
    <source>
        <dbReference type="EMBL" id="KJV27792.1"/>
    </source>
</evidence>
<dbReference type="InterPro" id="IPR036102">
    <property type="entry name" value="OsmC/Ohrsf"/>
</dbReference>
<dbReference type="SUPFAM" id="SSF82784">
    <property type="entry name" value="OsmC-like"/>
    <property type="match status" value="1"/>
</dbReference>
<comment type="similarity">
    <text evidence="1">Belongs to the OsmC/Ohr family.</text>
</comment>
<dbReference type="PANTHER" id="PTHR33797:SF2">
    <property type="entry name" value="ORGANIC HYDROPEROXIDE RESISTANCE PROTEIN-LIKE"/>
    <property type="match status" value="1"/>
</dbReference>
<keyword evidence="3" id="KW-1185">Reference proteome</keyword>
<protein>
    <submittedName>
        <fullName evidence="2">Ohr subfamily peroxiredoxin</fullName>
    </submittedName>
</protein>
<dbReference type="GO" id="GO:0006979">
    <property type="term" value="P:response to oxidative stress"/>
    <property type="evidence" value="ECO:0007669"/>
    <property type="project" value="InterPro"/>
</dbReference>
<name>A0A0F3K9Y2_9GAMM</name>
<dbReference type="PATRIC" id="fig|345309.4.peg.3316"/>
<dbReference type="NCBIfam" id="TIGR03561">
    <property type="entry name" value="organ_hyd_perox"/>
    <property type="match status" value="1"/>
</dbReference>
<dbReference type="PANTHER" id="PTHR33797">
    <property type="entry name" value="ORGANIC HYDROPEROXIDE RESISTANCE PROTEIN-LIKE"/>
    <property type="match status" value="1"/>
</dbReference>